<protein>
    <recommendedName>
        <fullName evidence="2">polynucleotide adenylyltransferase</fullName>
        <ecNumber evidence="2">2.7.7.19</ecNumber>
    </recommendedName>
</protein>
<evidence type="ECO:0000256" key="4">
    <source>
        <dbReference type="ARBA" id="ARBA00047933"/>
    </source>
</evidence>
<sequence>MRVRRLNEVVNKVVPIYGRGNYPTLEVRLKELVCVVRDRLLKADIQVREIRLNGGAASHVLDQQPYNDLDLIFAVDLSDPLHFDRVMTATLESLMDFLPDGVRKNRMSPCSMKEAYVHKMVKVSTPDRWSLISLSNSHGRNVELKFVDRMRRQFEFSVDSFQIILDSLLLFEEHASVPMSGSFYPTVIGESMYGDFQEAVRHLHEKLIATKQPEEIRGGGLLKYCNLLVKGYKPAVPDEMKSLERYMCSRFFIDFSDLIQQECKLENYLANHFMQEEESLKYDYLMILHRVVEESTVCLMGHERRQTLSLIQDLAFGVYCQEQATLISSHFPESLSVDFPPGLLYANQWFYSSCEHHPRPHTHVHTHPQWLPCA</sequence>
<dbReference type="AlphaFoldDB" id="A0A7R8WY40"/>
<name>A0A7R8WY40_9CRUS</name>
<keyword evidence="6" id="KW-1185">Reference proteome</keyword>
<dbReference type="GO" id="GO:0003723">
    <property type="term" value="F:RNA binding"/>
    <property type="evidence" value="ECO:0007669"/>
    <property type="project" value="TreeGrafter"/>
</dbReference>
<dbReference type="GO" id="GO:0048255">
    <property type="term" value="P:mRNA stabilization"/>
    <property type="evidence" value="ECO:0007669"/>
    <property type="project" value="TreeGrafter"/>
</dbReference>
<dbReference type="Pfam" id="PF07984">
    <property type="entry name" value="NTP_transf_7"/>
    <property type="match status" value="1"/>
</dbReference>
<organism evidence="5">
    <name type="scientific">Darwinula stevensoni</name>
    <dbReference type="NCBI Taxonomy" id="69355"/>
    <lineage>
        <taxon>Eukaryota</taxon>
        <taxon>Metazoa</taxon>
        <taxon>Ecdysozoa</taxon>
        <taxon>Arthropoda</taxon>
        <taxon>Crustacea</taxon>
        <taxon>Oligostraca</taxon>
        <taxon>Ostracoda</taxon>
        <taxon>Podocopa</taxon>
        <taxon>Podocopida</taxon>
        <taxon>Darwinulocopina</taxon>
        <taxon>Darwinuloidea</taxon>
        <taxon>Darwinulidae</taxon>
        <taxon>Darwinula</taxon>
    </lineage>
</organism>
<gene>
    <name evidence="5" type="ORF">DSTB1V02_LOCUS355</name>
</gene>
<evidence type="ECO:0000256" key="1">
    <source>
        <dbReference type="ARBA" id="ARBA00007631"/>
    </source>
</evidence>
<comment type="catalytic activity">
    <reaction evidence="4">
        <text>RNA(n) + ATP = RNA(n)-3'-adenine ribonucleotide + diphosphate</text>
        <dbReference type="Rhea" id="RHEA:11332"/>
        <dbReference type="Rhea" id="RHEA-COMP:14527"/>
        <dbReference type="Rhea" id="RHEA-COMP:17347"/>
        <dbReference type="ChEBI" id="CHEBI:30616"/>
        <dbReference type="ChEBI" id="CHEBI:33019"/>
        <dbReference type="ChEBI" id="CHEBI:140395"/>
        <dbReference type="ChEBI" id="CHEBI:173115"/>
        <dbReference type="EC" id="2.7.7.19"/>
    </reaction>
    <physiologicalReaction direction="left-to-right" evidence="4">
        <dbReference type="Rhea" id="RHEA:11333"/>
    </physiologicalReaction>
</comment>
<dbReference type="InterPro" id="IPR012937">
    <property type="entry name" value="TET5"/>
</dbReference>
<accession>A0A7R8WY40</accession>
<dbReference type="SMART" id="SM01153">
    <property type="entry name" value="DUF1693"/>
    <property type="match status" value="1"/>
</dbReference>
<dbReference type="EC" id="2.7.7.19" evidence="2"/>
<reference evidence="5" key="1">
    <citation type="submission" date="2020-11" db="EMBL/GenBank/DDBJ databases">
        <authorList>
            <person name="Tran Van P."/>
        </authorList>
    </citation>
    <scope>NUCLEOTIDE SEQUENCE</scope>
</reference>
<dbReference type="OrthoDB" id="10065073at2759"/>
<dbReference type="GO" id="GO:1990817">
    <property type="term" value="F:poly(A) RNA polymerase activity"/>
    <property type="evidence" value="ECO:0007669"/>
    <property type="project" value="UniProtKB-EC"/>
</dbReference>
<proteinExistence type="inferred from homology"/>
<evidence type="ECO:0000313" key="5">
    <source>
        <dbReference type="EMBL" id="CAD7240330.1"/>
    </source>
</evidence>
<dbReference type="EMBL" id="CAJPEV010000023">
    <property type="protein sequence ID" value="CAG0878975.1"/>
    <property type="molecule type" value="Genomic_DNA"/>
</dbReference>
<keyword evidence="3" id="KW-0808">Transferase</keyword>
<dbReference type="PANTHER" id="PTHR12974:SF36">
    <property type="entry name" value="POLYNUCLEOTIDE ADENYLYLTRANSFERASE"/>
    <property type="match status" value="1"/>
</dbReference>
<evidence type="ECO:0000256" key="3">
    <source>
        <dbReference type="ARBA" id="ARBA00022679"/>
    </source>
</evidence>
<dbReference type="EMBL" id="LR899540">
    <property type="protein sequence ID" value="CAD7240330.1"/>
    <property type="molecule type" value="Genomic_DNA"/>
</dbReference>
<comment type="similarity">
    <text evidence="1">Belongs to the TENT family.</text>
</comment>
<dbReference type="Proteomes" id="UP000677054">
    <property type="component" value="Unassembled WGS sequence"/>
</dbReference>
<dbReference type="PANTHER" id="PTHR12974">
    <property type="entry name" value="PRION-LIKE- Q/N-RICH -DOMAIN-BEARING PROTEIN PROTEIN 44"/>
    <property type="match status" value="1"/>
</dbReference>
<evidence type="ECO:0000256" key="2">
    <source>
        <dbReference type="ARBA" id="ARBA00012388"/>
    </source>
</evidence>
<evidence type="ECO:0000313" key="6">
    <source>
        <dbReference type="Proteomes" id="UP000677054"/>
    </source>
</evidence>